<dbReference type="InterPro" id="IPR003347">
    <property type="entry name" value="JmjC_dom"/>
</dbReference>
<dbReference type="EMBL" id="JBBJCI010000034">
    <property type="protein sequence ID" value="KAK7253794.1"/>
    <property type="molecule type" value="Genomic_DNA"/>
</dbReference>
<organism evidence="3 4">
    <name type="scientific">Aureococcus anophagefferens</name>
    <name type="common">Harmful bloom alga</name>
    <dbReference type="NCBI Taxonomy" id="44056"/>
    <lineage>
        <taxon>Eukaryota</taxon>
        <taxon>Sar</taxon>
        <taxon>Stramenopiles</taxon>
        <taxon>Ochrophyta</taxon>
        <taxon>Pelagophyceae</taxon>
        <taxon>Pelagomonadales</taxon>
        <taxon>Pelagomonadaceae</taxon>
        <taxon>Aureococcus</taxon>
    </lineage>
</organism>
<dbReference type="Gene3D" id="2.60.120.650">
    <property type="entry name" value="Cupin"/>
    <property type="match status" value="1"/>
</dbReference>
<evidence type="ECO:0000313" key="3">
    <source>
        <dbReference type="EMBL" id="KAK7253794.1"/>
    </source>
</evidence>
<keyword evidence="4" id="KW-1185">Reference proteome</keyword>
<protein>
    <recommendedName>
        <fullName evidence="2">JmjC domain-containing protein</fullName>
    </recommendedName>
</protein>
<dbReference type="SUPFAM" id="SSF51197">
    <property type="entry name" value="Clavaminate synthase-like"/>
    <property type="match status" value="1"/>
</dbReference>
<feature type="domain" description="JmjC" evidence="2">
    <location>
        <begin position="1"/>
        <end position="92"/>
    </location>
</feature>
<evidence type="ECO:0000259" key="2">
    <source>
        <dbReference type="PROSITE" id="PS51184"/>
    </source>
</evidence>
<gene>
    <name evidence="3" type="ORF">SO694_00002667</name>
</gene>
<name>A0ABR1GCH7_AURAN</name>
<evidence type="ECO:0000313" key="4">
    <source>
        <dbReference type="Proteomes" id="UP001363151"/>
    </source>
</evidence>
<reference evidence="3 4" key="1">
    <citation type="submission" date="2024-03" db="EMBL/GenBank/DDBJ databases">
        <title>Aureococcus anophagefferens CCMP1851 and Kratosvirus quantuckense: Draft genome of a second virus-susceptible host strain in the model system.</title>
        <authorList>
            <person name="Chase E."/>
            <person name="Truchon A.R."/>
            <person name="Schepens W."/>
            <person name="Wilhelm S.W."/>
        </authorList>
    </citation>
    <scope>NUCLEOTIDE SEQUENCE [LARGE SCALE GENOMIC DNA]</scope>
    <source>
        <strain evidence="3 4">CCMP1851</strain>
    </source>
</reference>
<feature type="region of interest" description="Disordered" evidence="1">
    <location>
        <begin position="94"/>
        <end position="146"/>
    </location>
</feature>
<proteinExistence type="predicted"/>
<comment type="caution">
    <text evidence="3">The sequence shown here is derived from an EMBL/GenBank/DDBJ whole genome shotgun (WGS) entry which is preliminary data.</text>
</comment>
<accession>A0ABR1GCH7</accession>
<evidence type="ECO:0000256" key="1">
    <source>
        <dbReference type="SAM" id="MobiDB-lite"/>
    </source>
</evidence>
<dbReference type="Proteomes" id="UP001363151">
    <property type="component" value="Unassembled WGS sequence"/>
</dbReference>
<dbReference type="PROSITE" id="PS51184">
    <property type="entry name" value="JMJC"/>
    <property type="match status" value="1"/>
</dbReference>
<sequence>MLLHGRKRISVWAPSDANLATLADGYVEDRDVEADLGGDRWTIDAEAGDAVFIPPGCPHVVRNVRGGSVAWGLNVVAPASHALIEAIRDGNLTDEQKKRTAKARPAAPPATDKTIAKRTARVRKSTGERVYLVDEPPAKRKKRASS</sequence>